<reference evidence="3" key="1">
    <citation type="journal article" date="2021" name="BMC Genomics">
        <title>Chromosome-level genome assembly and manually-curated proteome of model necrotroph Parastagonospora nodorum Sn15 reveals a genome-wide trove of candidate effector homologs, and redundancy of virulence-related functions within an accessory chromosome.</title>
        <authorList>
            <person name="Bertazzoni S."/>
            <person name="Jones D.A.B."/>
            <person name="Phan H.T."/>
            <person name="Tan K.-C."/>
            <person name="Hane J.K."/>
        </authorList>
    </citation>
    <scope>NUCLEOTIDE SEQUENCE [LARGE SCALE GENOMIC DNA]</scope>
    <source>
        <strain evidence="3">SN15 / ATCC MYA-4574 / FGSC 10173)</strain>
    </source>
</reference>
<dbReference type="VEuPathDB" id="FungiDB:JI435_062840"/>
<accession>A0A7U2I3X5</accession>
<dbReference type="EMBL" id="CP069031">
    <property type="protein sequence ID" value="QRC98926.1"/>
    <property type="molecule type" value="Genomic_DNA"/>
</dbReference>
<evidence type="ECO:0000313" key="3">
    <source>
        <dbReference type="Proteomes" id="UP000663193"/>
    </source>
</evidence>
<gene>
    <name evidence="2" type="ORF">JI435_062840</name>
</gene>
<evidence type="ECO:0000313" key="2">
    <source>
        <dbReference type="EMBL" id="QRC98926.1"/>
    </source>
</evidence>
<feature type="region of interest" description="Disordered" evidence="1">
    <location>
        <begin position="1"/>
        <end position="72"/>
    </location>
</feature>
<evidence type="ECO:0000256" key="1">
    <source>
        <dbReference type="SAM" id="MobiDB-lite"/>
    </source>
</evidence>
<name>A0A7U2I3X5_PHANO</name>
<organism evidence="2 3">
    <name type="scientific">Phaeosphaeria nodorum (strain SN15 / ATCC MYA-4574 / FGSC 10173)</name>
    <name type="common">Glume blotch fungus</name>
    <name type="synonym">Parastagonospora nodorum</name>
    <dbReference type="NCBI Taxonomy" id="321614"/>
    <lineage>
        <taxon>Eukaryota</taxon>
        <taxon>Fungi</taxon>
        <taxon>Dikarya</taxon>
        <taxon>Ascomycota</taxon>
        <taxon>Pezizomycotina</taxon>
        <taxon>Dothideomycetes</taxon>
        <taxon>Pleosporomycetidae</taxon>
        <taxon>Pleosporales</taxon>
        <taxon>Pleosporineae</taxon>
        <taxon>Phaeosphaeriaceae</taxon>
        <taxon>Parastagonospora</taxon>
    </lineage>
</organism>
<protein>
    <submittedName>
        <fullName evidence="2">Uncharacterized protein</fullName>
    </submittedName>
</protein>
<dbReference type="AlphaFoldDB" id="A0A7U2I3X5"/>
<sequence length="72" mass="7868">MFAQREGTRCVEVRSQERSGHELREGVPDTYRPAIEPQRRRPRVGGGTMIKRSASSPAATSCQPLGLSASGR</sequence>
<feature type="compositionally biased region" description="Basic and acidic residues" evidence="1">
    <location>
        <begin position="1"/>
        <end position="27"/>
    </location>
</feature>
<feature type="compositionally biased region" description="Polar residues" evidence="1">
    <location>
        <begin position="53"/>
        <end position="63"/>
    </location>
</feature>
<keyword evidence="3" id="KW-1185">Reference proteome</keyword>
<proteinExistence type="predicted"/>
<dbReference type="Proteomes" id="UP000663193">
    <property type="component" value="Chromosome 9"/>
</dbReference>